<accession>A0A5J6Z5G5</accession>
<gene>
    <name evidence="2" type="ORF">CUROG_00075</name>
</gene>
<evidence type="ECO:0000313" key="2">
    <source>
        <dbReference type="EMBL" id="QFQ01422.1"/>
    </source>
</evidence>
<name>A0A5J6Z5G5_9CORY</name>
<dbReference type="Pfam" id="PF17991">
    <property type="entry name" value="Thioredoxin_10"/>
    <property type="match status" value="1"/>
</dbReference>
<dbReference type="EMBL" id="CP045032">
    <property type="protein sequence ID" value="QFQ01422.1"/>
    <property type="molecule type" value="Genomic_DNA"/>
</dbReference>
<proteinExistence type="predicted"/>
<organism evidence="2 3">
    <name type="scientific">Corynebacterium urogenitale</name>
    <dbReference type="NCBI Taxonomy" id="2487892"/>
    <lineage>
        <taxon>Bacteria</taxon>
        <taxon>Bacillati</taxon>
        <taxon>Actinomycetota</taxon>
        <taxon>Actinomycetes</taxon>
        <taxon>Mycobacteriales</taxon>
        <taxon>Corynebacteriaceae</taxon>
        <taxon>Corynebacterium</taxon>
    </lineage>
</organism>
<dbReference type="Gene3D" id="2.60.120.260">
    <property type="entry name" value="Galactose-binding domain-like"/>
    <property type="match status" value="1"/>
</dbReference>
<dbReference type="KEGG" id="cuo:CUROG_00075"/>
<sequence length="123" mass="13540">MERAQYFSNPAGEYTAGDHDFAKVDPAELHYSLEGLWVLDRQSTRTGGDGKSSVLRLNYRAARVQLVVSGRGEVQVTFGDGSTKAFPVRSDGTIDLFKEDTQQLGELALRVTGDVELYSFTFG</sequence>
<feature type="domain" description="DipZ thioredoxin-like C-terminal" evidence="1">
    <location>
        <begin position="2"/>
        <end position="123"/>
    </location>
</feature>
<reference evidence="3" key="1">
    <citation type="submission" date="2019-10" db="EMBL/GenBank/DDBJ databases">
        <title>Complete genome sequence of Corynebacterium urogenitalis DSM 108747, isolated from the genital tract of a cow.</title>
        <authorList>
            <person name="Ruckert C."/>
            <person name="Ballas P."/>
            <person name="Wagener K."/>
            <person name="Drillich M."/>
            <person name="Kaempfer P."/>
            <person name="Busse H.-J."/>
            <person name="Ehling-Schulz M."/>
        </authorList>
    </citation>
    <scope>NUCLEOTIDE SEQUENCE [LARGE SCALE GENOMIC DNA]</scope>
    <source>
        <strain evidence="3">LMM 1652</strain>
    </source>
</reference>
<protein>
    <recommendedName>
        <fullName evidence="1">DipZ thioredoxin-like C-terminal domain-containing protein</fullName>
    </recommendedName>
</protein>
<evidence type="ECO:0000313" key="3">
    <source>
        <dbReference type="Proteomes" id="UP000326711"/>
    </source>
</evidence>
<dbReference type="Proteomes" id="UP000326711">
    <property type="component" value="Chromosome"/>
</dbReference>
<dbReference type="InterPro" id="IPR041017">
    <property type="entry name" value="Thioredoxin_10"/>
</dbReference>
<keyword evidence="3" id="KW-1185">Reference proteome</keyword>
<evidence type="ECO:0000259" key="1">
    <source>
        <dbReference type="Pfam" id="PF17991"/>
    </source>
</evidence>
<dbReference type="AlphaFoldDB" id="A0A5J6Z5G5"/>